<dbReference type="PANTHER" id="PTHR46766:SF1">
    <property type="entry name" value="GLUTAMINE-RICH PROTEIN 2"/>
    <property type="match status" value="1"/>
</dbReference>
<reference evidence="3" key="1">
    <citation type="journal article" date="2009" name="J. Clin. Microbiol.">
        <title>Genomic comparison of PE and PPE genes in the Mycobacterium avium complex.</title>
        <authorList>
            <person name="Mackenzie N."/>
            <person name="Alexander D.C."/>
            <person name="Turenne C.Y."/>
            <person name="Behr M.A."/>
            <person name="De Buck J.M."/>
        </authorList>
    </citation>
    <scope>NUCLEOTIDE SEQUENCE</scope>
    <source>
        <strain evidence="3">ATCC 13950</strain>
    </source>
</reference>
<evidence type="ECO:0000259" key="2">
    <source>
        <dbReference type="Pfam" id="PF00823"/>
    </source>
</evidence>
<dbReference type="Pfam" id="PF00823">
    <property type="entry name" value="PPE"/>
    <property type="match status" value="1"/>
</dbReference>
<sequence>MGPVTNPHFAWLPPEVNSALIFSGPGPGPLLAAAAAWDGLAGELASSASSFSSVTSDLASGSWQGASSAAMMTVASQYVSWLSAAAAQAEEVSHQASAIATAFEVALAATVQPAVVAANRALVRALAANNHLGQNTPAIADIEAAYDQMWASDVAAMFGYHADASAAVAKLPPWNEVLQNLGFSNTTTAVTRPASSGAVARGYTSRIAGFLTPPAPQ</sequence>
<comment type="similarity">
    <text evidence="1">Belongs to the mycobacterial PPE family.</text>
</comment>
<dbReference type="Gene3D" id="1.20.1260.20">
    <property type="entry name" value="PPE superfamily"/>
    <property type="match status" value="1"/>
</dbReference>
<gene>
    <name evidence="3" type="primary">PPE37</name>
</gene>
<dbReference type="PANTHER" id="PTHR46766">
    <property type="entry name" value="GLUTAMINE-RICH PROTEIN 2"/>
    <property type="match status" value="1"/>
</dbReference>
<protein>
    <submittedName>
        <fullName evidence="3">PPE37</fullName>
    </submittedName>
</protein>
<dbReference type="InterPro" id="IPR038332">
    <property type="entry name" value="PPE_sf"/>
</dbReference>
<accession>B7T036</accession>
<dbReference type="GO" id="GO:0052572">
    <property type="term" value="P:response to host immune response"/>
    <property type="evidence" value="ECO:0007669"/>
    <property type="project" value="TreeGrafter"/>
</dbReference>
<dbReference type="AlphaFoldDB" id="B7T036"/>
<name>B7T036_MYCIA</name>
<feature type="domain" description="PPE" evidence="2">
    <location>
        <begin position="8"/>
        <end position="172"/>
    </location>
</feature>
<organism evidence="3">
    <name type="scientific">Mycobacterium intracellulare (strain ATCC 13950 / DSM 43223 / JCM 6384 / NCTC 13025 / 3600)</name>
    <dbReference type="NCBI Taxonomy" id="487521"/>
    <lineage>
        <taxon>Bacteria</taxon>
        <taxon>Bacillati</taxon>
        <taxon>Actinomycetota</taxon>
        <taxon>Actinomycetes</taxon>
        <taxon>Mycobacteriales</taxon>
        <taxon>Mycobacteriaceae</taxon>
        <taxon>Mycobacterium</taxon>
        <taxon>Mycobacterium avium complex (MAC)</taxon>
    </lineage>
</organism>
<dbReference type="SUPFAM" id="SSF140459">
    <property type="entry name" value="PE/PPE dimer-like"/>
    <property type="match status" value="1"/>
</dbReference>
<dbReference type="FunFam" id="1.20.1260.20:FF:000001">
    <property type="entry name" value="PPE family protein PPE41"/>
    <property type="match status" value="1"/>
</dbReference>
<proteinExistence type="inferred from homology"/>
<dbReference type="EMBL" id="EU855036">
    <property type="protein sequence ID" value="ACJ35601.1"/>
    <property type="molecule type" value="Genomic_DNA"/>
</dbReference>
<dbReference type="InterPro" id="IPR000030">
    <property type="entry name" value="PPE_dom"/>
</dbReference>
<evidence type="ECO:0000256" key="1">
    <source>
        <dbReference type="ARBA" id="ARBA00010652"/>
    </source>
</evidence>
<evidence type="ECO:0000313" key="3">
    <source>
        <dbReference type="EMBL" id="ACJ35601.1"/>
    </source>
</evidence>